<keyword evidence="4 6" id="KW-1133">Transmembrane helix</keyword>
<keyword evidence="9" id="KW-1185">Reference proteome</keyword>
<evidence type="ECO:0000256" key="5">
    <source>
        <dbReference type="ARBA" id="ARBA00023136"/>
    </source>
</evidence>
<sequence length="417" mass="46559">MFTAFRQQVSKFSNNRRYLWIATVEGIPATIMGTLLGGPFMTGYLLFLGASSGQIGFVFAITTFVNIVQIWMAYQIQTIKNRKLIYVIFASLHRILWASTGLIPLVMAKEWWVLSYIILFTVAFLVNSAAAVVWSTLISDMVLGPIRGRYFGIRNTILNAIGSLTLFIGGLILDKYAGWSGFAILYVVIGICTVLNIIAFLGYPNLPFEKSTESKFLLMLKKPLKDASFMKAVYFIAGWLLIQTITVPFFSYIMLKTLKISYQQVSAITVVQTVIMMMSFYVWGNLNARYSNKRLLFWTLPLVALSCLMWGGLAFLPTLFVLYAAHILLGVGSGGFNQLAFNYLIGDTPKSERSMFIAMYSAITGFATFLGPLLGGWIYGRVAGYPGWVEEYGIAVFIGVILMFGLLIGRVVLRDDK</sequence>
<dbReference type="EMBL" id="CP034235">
    <property type="protein sequence ID" value="QGQ94838.1"/>
    <property type="molecule type" value="Genomic_DNA"/>
</dbReference>
<gene>
    <name evidence="8" type="ORF">EHS13_08085</name>
</gene>
<evidence type="ECO:0000256" key="1">
    <source>
        <dbReference type="ARBA" id="ARBA00004651"/>
    </source>
</evidence>
<feature type="transmembrane region" description="Helical" evidence="6">
    <location>
        <begin position="357"/>
        <end position="380"/>
    </location>
</feature>
<protein>
    <submittedName>
        <fullName evidence="8">MFS transporter</fullName>
    </submittedName>
</protein>
<comment type="subcellular location">
    <subcellularLocation>
        <location evidence="1">Cell membrane</location>
        <topology evidence="1">Multi-pass membrane protein</topology>
    </subcellularLocation>
</comment>
<evidence type="ECO:0000256" key="3">
    <source>
        <dbReference type="ARBA" id="ARBA00022692"/>
    </source>
</evidence>
<dbReference type="SUPFAM" id="SSF103473">
    <property type="entry name" value="MFS general substrate transporter"/>
    <property type="match status" value="1"/>
</dbReference>
<evidence type="ECO:0000259" key="7">
    <source>
        <dbReference type="PROSITE" id="PS50850"/>
    </source>
</evidence>
<feature type="transmembrane region" description="Helical" evidence="6">
    <location>
        <begin position="232"/>
        <end position="255"/>
    </location>
</feature>
<feature type="transmembrane region" description="Helical" evidence="6">
    <location>
        <begin position="156"/>
        <end position="173"/>
    </location>
</feature>
<evidence type="ECO:0000313" key="9">
    <source>
        <dbReference type="Proteomes" id="UP000426246"/>
    </source>
</evidence>
<keyword evidence="5 6" id="KW-0472">Membrane</keyword>
<evidence type="ECO:0000256" key="6">
    <source>
        <dbReference type="SAM" id="Phobius"/>
    </source>
</evidence>
<evidence type="ECO:0000256" key="4">
    <source>
        <dbReference type="ARBA" id="ARBA00022989"/>
    </source>
</evidence>
<proteinExistence type="predicted"/>
<dbReference type="KEGG" id="ppsc:EHS13_08085"/>
<keyword evidence="3 6" id="KW-0812">Transmembrane</keyword>
<dbReference type="InterPro" id="IPR052528">
    <property type="entry name" value="Sugar_transport-like"/>
</dbReference>
<feature type="transmembrane region" description="Helical" evidence="6">
    <location>
        <begin position="322"/>
        <end position="345"/>
    </location>
</feature>
<dbReference type="AlphaFoldDB" id="A0A6B8RHK4"/>
<dbReference type="PANTHER" id="PTHR23526">
    <property type="entry name" value="INTEGRAL MEMBRANE TRANSPORT PROTEIN-RELATED"/>
    <property type="match status" value="1"/>
</dbReference>
<feature type="domain" description="Major facilitator superfamily (MFS) profile" evidence="7">
    <location>
        <begin position="227"/>
        <end position="417"/>
    </location>
</feature>
<dbReference type="Pfam" id="PF07690">
    <property type="entry name" value="MFS_1"/>
    <property type="match status" value="1"/>
</dbReference>
<dbReference type="RefSeq" id="WP_155699847.1">
    <property type="nucleotide sequence ID" value="NZ_CP034235.1"/>
</dbReference>
<organism evidence="8 9">
    <name type="scientific">Paenibacillus psychroresistens</name>
    <dbReference type="NCBI Taxonomy" id="1778678"/>
    <lineage>
        <taxon>Bacteria</taxon>
        <taxon>Bacillati</taxon>
        <taxon>Bacillota</taxon>
        <taxon>Bacilli</taxon>
        <taxon>Bacillales</taxon>
        <taxon>Paenibacillaceae</taxon>
        <taxon>Paenibacillus</taxon>
    </lineage>
</organism>
<dbReference type="GO" id="GO:0005886">
    <property type="term" value="C:plasma membrane"/>
    <property type="evidence" value="ECO:0007669"/>
    <property type="project" value="UniProtKB-SubCell"/>
</dbReference>
<accession>A0A6B8RHK4</accession>
<keyword evidence="2" id="KW-0813">Transport</keyword>
<feature type="transmembrane region" description="Helical" evidence="6">
    <location>
        <begin position="179"/>
        <end position="203"/>
    </location>
</feature>
<reference evidence="9" key="1">
    <citation type="submission" date="2018-11" db="EMBL/GenBank/DDBJ databases">
        <title>Complete genome sequence of Paenibacillus sp. ML311-T8.</title>
        <authorList>
            <person name="Nam Y.-D."/>
            <person name="Kang J."/>
            <person name="Chung W.-H."/>
            <person name="Park Y.S."/>
        </authorList>
    </citation>
    <scope>NUCLEOTIDE SEQUENCE [LARGE SCALE GENOMIC DNA]</scope>
    <source>
        <strain evidence="9">ML311-T8</strain>
    </source>
</reference>
<dbReference type="InterPro" id="IPR036259">
    <property type="entry name" value="MFS_trans_sf"/>
</dbReference>
<feature type="transmembrane region" description="Helical" evidence="6">
    <location>
        <begin position="84"/>
        <end position="107"/>
    </location>
</feature>
<feature type="transmembrane region" description="Helical" evidence="6">
    <location>
        <begin position="44"/>
        <end position="72"/>
    </location>
</feature>
<feature type="transmembrane region" description="Helical" evidence="6">
    <location>
        <begin position="18"/>
        <end position="38"/>
    </location>
</feature>
<dbReference type="InterPro" id="IPR020846">
    <property type="entry name" value="MFS_dom"/>
</dbReference>
<feature type="transmembrane region" description="Helical" evidence="6">
    <location>
        <begin position="113"/>
        <end position="135"/>
    </location>
</feature>
<feature type="transmembrane region" description="Helical" evidence="6">
    <location>
        <begin position="261"/>
        <end position="283"/>
    </location>
</feature>
<dbReference type="GO" id="GO:0022857">
    <property type="term" value="F:transmembrane transporter activity"/>
    <property type="evidence" value="ECO:0007669"/>
    <property type="project" value="InterPro"/>
</dbReference>
<dbReference type="Proteomes" id="UP000426246">
    <property type="component" value="Chromosome"/>
</dbReference>
<dbReference type="Gene3D" id="1.20.1250.20">
    <property type="entry name" value="MFS general substrate transporter like domains"/>
    <property type="match status" value="2"/>
</dbReference>
<dbReference type="PANTHER" id="PTHR23526:SF2">
    <property type="entry name" value="MAJOR FACILITATOR SUPERFAMILY (MFS) PROFILE DOMAIN-CONTAINING PROTEIN"/>
    <property type="match status" value="1"/>
</dbReference>
<dbReference type="PROSITE" id="PS50850">
    <property type="entry name" value="MFS"/>
    <property type="match status" value="1"/>
</dbReference>
<feature type="transmembrane region" description="Helical" evidence="6">
    <location>
        <begin position="295"/>
        <end position="316"/>
    </location>
</feature>
<dbReference type="InterPro" id="IPR011701">
    <property type="entry name" value="MFS"/>
</dbReference>
<evidence type="ECO:0000313" key="8">
    <source>
        <dbReference type="EMBL" id="QGQ94838.1"/>
    </source>
</evidence>
<dbReference type="OrthoDB" id="9772882at2"/>
<feature type="transmembrane region" description="Helical" evidence="6">
    <location>
        <begin position="392"/>
        <end position="413"/>
    </location>
</feature>
<name>A0A6B8RHK4_9BACL</name>
<evidence type="ECO:0000256" key="2">
    <source>
        <dbReference type="ARBA" id="ARBA00022448"/>
    </source>
</evidence>